<evidence type="ECO:0000313" key="2">
    <source>
        <dbReference type="Proteomes" id="UP001198701"/>
    </source>
</evidence>
<dbReference type="InterPro" id="IPR000415">
    <property type="entry name" value="Nitroreductase-like"/>
</dbReference>
<sequence length="371" mass="41071">MTPEHTSAGRDRIVAILEKAKWAPSGDNDQPWRFEILDGSRVRVHCSDTSDHCVYDLEGWPSQIAIGAMLETMAIAATAHGLATDVRRCEGCSDKDPVFDVRFTAQPGLAPDPLIAAIEVRSVQRRPMSRRALTAAEKQALEQAVGAGYQVQWIEGGARMDAARLMYNNARLRLLMPEAYKVHKRIIKWGKVTSEWGVPDQALGVDNMTIHLMKWAMVSWDRLKRMNTLMGTWAPRLQMDLVPGLACAAHFVIRAKVQPASVADYVAAGRAMQRFWLTLTQLGLVMQPEMTPLIFSSYVRNGRHFTDTGKLKEMAVGLAGQFDKLLGKQPGFPVFMGRLGQGKTAVARSTRPELANLMHKTTPGQPDQPAA</sequence>
<accession>A0ABS8IPU3</accession>
<keyword evidence="2" id="KW-1185">Reference proteome</keyword>
<dbReference type="RefSeq" id="WP_229431547.1">
    <property type="nucleotide sequence ID" value="NZ_JAJHPV010000010.1"/>
</dbReference>
<dbReference type="EMBL" id="JAJHPV010000010">
    <property type="protein sequence ID" value="MCC6070619.1"/>
    <property type="molecule type" value="Genomic_DNA"/>
</dbReference>
<gene>
    <name evidence="1" type="ORF">LMJ30_06585</name>
</gene>
<protein>
    <submittedName>
        <fullName evidence="1">Molybdopterin biosynthesis protein MoeY</fullName>
    </submittedName>
</protein>
<comment type="caution">
    <text evidence="1">The sequence shown here is derived from an EMBL/GenBank/DDBJ whole genome shotgun (WGS) entry which is preliminary data.</text>
</comment>
<proteinExistence type="predicted"/>
<evidence type="ECO:0000313" key="1">
    <source>
        <dbReference type="EMBL" id="MCC6070619.1"/>
    </source>
</evidence>
<name>A0ABS8IPU3_9BURK</name>
<reference evidence="1 2" key="1">
    <citation type="submission" date="2021-11" db="EMBL/GenBank/DDBJ databases">
        <authorList>
            <person name="Huq M.A."/>
        </authorList>
    </citation>
    <scope>NUCLEOTIDE SEQUENCE [LARGE SCALE GENOMIC DNA]</scope>
    <source>
        <strain evidence="1 2">MAHUQ-52</strain>
    </source>
</reference>
<dbReference type="Proteomes" id="UP001198701">
    <property type="component" value="Unassembled WGS sequence"/>
</dbReference>
<dbReference type="SUPFAM" id="SSF55469">
    <property type="entry name" value="FMN-dependent nitroreductase-like"/>
    <property type="match status" value="1"/>
</dbReference>
<dbReference type="Gene3D" id="3.40.109.10">
    <property type="entry name" value="NADH Oxidase"/>
    <property type="match status" value="2"/>
</dbReference>
<organism evidence="1 2">
    <name type="scientific">Massilia agrisoli</name>
    <dbReference type="NCBI Taxonomy" id="2892444"/>
    <lineage>
        <taxon>Bacteria</taxon>
        <taxon>Pseudomonadati</taxon>
        <taxon>Pseudomonadota</taxon>
        <taxon>Betaproteobacteria</taxon>
        <taxon>Burkholderiales</taxon>
        <taxon>Oxalobacteraceae</taxon>
        <taxon>Telluria group</taxon>
        <taxon>Massilia</taxon>
    </lineage>
</organism>